<dbReference type="SMART" id="SM00387">
    <property type="entry name" value="HATPase_c"/>
    <property type="match status" value="1"/>
</dbReference>
<dbReference type="FunFam" id="3.30.565.10:FF:000010">
    <property type="entry name" value="Sensor histidine kinase RcsC"/>
    <property type="match status" value="1"/>
</dbReference>
<evidence type="ECO:0000256" key="14">
    <source>
        <dbReference type="PROSITE-ProRule" id="PRU00169"/>
    </source>
</evidence>
<evidence type="ECO:0000256" key="13">
    <source>
        <dbReference type="PROSITE-ProRule" id="PRU00110"/>
    </source>
</evidence>
<comment type="catalytic activity">
    <reaction evidence="1">
        <text>ATP + protein L-histidine = ADP + protein N-phospho-L-histidine.</text>
        <dbReference type="EC" id="2.7.13.3"/>
    </reaction>
</comment>
<dbReference type="EMBL" id="CP002364">
    <property type="protein sequence ID" value="ADW17574.1"/>
    <property type="molecule type" value="Genomic_DNA"/>
</dbReference>
<dbReference type="Gene3D" id="1.20.120.160">
    <property type="entry name" value="HPT domain"/>
    <property type="match status" value="1"/>
</dbReference>
<name>A0A7U4DP10_DESPD</name>
<feature type="domain" description="Response regulatory" evidence="17">
    <location>
        <begin position="690"/>
        <end position="809"/>
    </location>
</feature>
<keyword evidence="6 14" id="KW-0597">Phosphoprotein</keyword>
<evidence type="ECO:0000259" key="18">
    <source>
        <dbReference type="PROSITE" id="PS50112"/>
    </source>
</evidence>
<comment type="subcellular location">
    <subcellularLocation>
        <location evidence="2">Cell inner membrane</location>
        <topology evidence="2">Multi-pass membrane protein</topology>
    </subcellularLocation>
</comment>
<dbReference type="CDD" id="cd00130">
    <property type="entry name" value="PAS"/>
    <property type="match status" value="2"/>
</dbReference>
<evidence type="ECO:0000313" key="22">
    <source>
        <dbReference type="Proteomes" id="UP000006365"/>
    </source>
</evidence>
<dbReference type="SMART" id="SM00086">
    <property type="entry name" value="PAC"/>
    <property type="match status" value="1"/>
</dbReference>
<feature type="domain" description="HPt" evidence="20">
    <location>
        <begin position="840"/>
        <end position="930"/>
    </location>
</feature>
<dbReference type="InterPro" id="IPR036641">
    <property type="entry name" value="HPT_dom_sf"/>
</dbReference>
<dbReference type="InterPro" id="IPR036097">
    <property type="entry name" value="HisK_dim/P_sf"/>
</dbReference>
<dbReference type="CDD" id="cd00082">
    <property type="entry name" value="HisKA"/>
    <property type="match status" value="1"/>
</dbReference>
<dbReference type="Gene3D" id="3.40.50.2300">
    <property type="match status" value="1"/>
</dbReference>
<dbReference type="GO" id="GO:0005886">
    <property type="term" value="C:plasma membrane"/>
    <property type="evidence" value="ECO:0007669"/>
    <property type="project" value="UniProtKB-SubCell"/>
</dbReference>
<dbReference type="InterPro" id="IPR011006">
    <property type="entry name" value="CheY-like_superfamily"/>
</dbReference>
<evidence type="ECO:0000259" key="20">
    <source>
        <dbReference type="PROSITE" id="PS50894"/>
    </source>
</evidence>
<keyword evidence="4" id="KW-1003">Cell membrane</keyword>
<evidence type="ECO:0000256" key="3">
    <source>
        <dbReference type="ARBA" id="ARBA00012438"/>
    </source>
</evidence>
<feature type="modified residue" description="Phosphohistidine" evidence="13">
    <location>
        <position position="879"/>
    </location>
</feature>
<keyword evidence="12 15" id="KW-0472">Membrane</keyword>
<accession>A0A7U4DP10</accession>
<dbReference type="Gene3D" id="3.30.565.10">
    <property type="entry name" value="Histidine kinase-like ATPase, C-terminal domain"/>
    <property type="match status" value="1"/>
</dbReference>
<feature type="domain" description="PAS" evidence="18">
    <location>
        <begin position="181"/>
        <end position="232"/>
    </location>
</feature>
<dbReference type="PROSITE" id="PS50112">
    <property type="entry name" value="PAS"/>
    <property type="match status" value="2"/>
</dbReference>
<dbReference type="PANTHER" id="PTHR43047">
    <property type="entry name" value="TWO-COMPONENT HISTIDINE PROTEIN KINASE"/>
    <property type="match status" value="1"/>
</dbReference>
<evidence type="ECO:0000256" key="2">
    <source>
        <dbReference type="ARBA" id="ARBA00004429"/>
    </source>
</evidence>
<dbReference type="InterPro" id="IPR005467">
    <property type="entry name" value="His_kinase_dom"/>
</dbReference>
<dbReference type="PRINTS" id="PR00344">
    <property type="entry name" value="BCTRLSENSOR"/>
</dbReference>
<gene>
    <name evidence="21" type="ordered locus">Despr_1412</name>
</gene>
<dbReference type="CDD" id="cd16922">
    <property type="entry name" value="HATPase_EvgS-ArcB-TorS-like"/>
    <property type="match status" value="1"/>
</dbReference>
<keyword evidence="10" id="KW-0547">Nucleotide-binding</keyword>
<keyword evidence="10" id="KW-0067">ATP-binding</keyword>
<dbReference type="SUPFAM" id="SSF47384">
    <property type="entry name" value="Homodimeric domain of signal transducing histidine kinase"/>
    <property type="match status" value="1"/>
</dbReference>
<protein>
    <recommendedName>
        <fullName evidence="3">histidine kinase</fullName>
        <ecNumber evidence="3">2.7.13.3</ecNumber>
    </recommendedName>
</protein>
<feature type="domain" description="PAS" evidence="18">
    <location>
        <begin position="304"/>
        <end position="374"/>
    </location>
</feature>
<feature type="domain" description="Histidine kinase" evidence="16">
    <location>
        <begin position="448"/>
        <end position="672"/>
    </location>
</feature>
<feature type="transmembrane region" description="Helical" evidence="15">
    <location>
        <begin position="64"/>
        <end position="92"/>
    </location>
</feature>
<dbReference type="SUPFAM" id="SSF55785">
    <property type="entry name" value="PYP-like sensor domain (PAS domain)"/>
    <property type="match status" value="2"/>
</dbReference>
<dbReference type="InterPro" id="IPR004358">
    <property type="entry name" value="Sig_transdc_His_kin-like_C"/>
</dbReference>
<dbReference type="Gene3D" id="3.30.450.20">
    <property type="entry name" value="PAS domain"/>
    <property type="match status" value="2"/>
</dbReference>
<dbReference type="CDD" id="cd17546">
    <property type="entry name" value="REC_hyHK_CKI1_RcsC-like"/>
    <property type="match status" value="1"/>
</dbReference>
<dbReference type="KEGG" id="dpr:Despr_1412"/>
<dbReference type="InterPro" id="IPR001789">
    <property type="entry name" value="Sig_transdc_resp-reg_receiver"/>
</dbReference>
<dbReference type="InterPro" id="IPR036890">
    <property type="entry name" value="HATPase_C_sf"/>
</dbReference>
<dbReference type="InterPro" id="IPR003661">
    <property type="entry name" value="HisK_dim/P_dom"/>
</dbReference>
<feature type="transmembrane region" description="Helical" evidence="15">
    <location>
        <begin position="125"/>
        <end position="146"/>
    </location>
</feature>
<evidence type="ECO:0000256" key="11">
    <source>
        <dbReference type="ARBA" id="ARBA00022989"/>
    </source>
</evidence>
<evidence type="ECO:0000256" key="4">
    <source>
        <dbReference type="ARBA" id="ARBA00022475"/>
    </source>
</evidence>
<dbReference type="EC" id="2.7.13.3" evidence="3"/>
<dbReference type="SUPFAM" id="SSF55874">
    <property type="entry name" value="ATPase domain of HSP90 chaperone/DNA topoisomerase II/histidine kinase"/>
    <property type="match status" value="1"/>
</dbReference>
<dbReference type="SMART" id="SM00091">
    <property type="entry name" value="PAS"/>
    <property type="match status" value="2"/>
</dbReference>
<dbReference type="Proteomes" id="UP000006365">
    <property type="component" value="Chromosome"/>
</dbReference>
<feature type="transmembrane region" description="Helical" evidence="15">
    <location>
        <begin position="20"/>
        <end position="43"/>
    </location>
</feature>
<dbReference type="PROSITE" id="PS50109">
    <property type="entry name" value="HIS_KIN"/>
    <property type="match status" value="1"/>
</dbReference>
<keyword evidence="5" id="KW-0997">Cell inner membrane</keyword>
<keyword evidence="22" id="KW-1185">Reference proteome</keyword>
<dbReference type="AlphaFoldDB" id="A0A7U4DP10"/>
<evidence type="ECO:0000256" key="10">
    <source>
        <dbReference type="ARBA" id="ARBA00022840"/>
    </source>
</evidence>
<keyword evidence="7" id="KW-0808">Transferase</keyword>
<keyword evidence="8 15" id="KW-0812">Transmembrane</keyword>
<dbReference type="SMART" id="SM00448">
    <property type="entry name" value="REC"/>
    <property type="match status" value="1"/>
</dbReference>
<evidence type="ECO:0000256" key="5">
    <source>
        <dbReference type="ARBA" id="ARBA00022519"/>
    </source>
</evidence>
<evidence type="ECO:0000256" key="15">
    <source>
        <dbReference type="SAM" id="Phobius"/>
    </source>
</evidence>
<dbReference type="SUPFAM" id="SSF52172">
    <property type="entry name" value="CheY-like"/>
    <property type="match status" value="1"/>
</dbReference>
<sequence>MVFSLLCLRADYLFLRGDAAFVLVLSVRLGVIGFSAWTMAVILRTKEPRQLDRWSFAWGGTCALAHHLIVFFLPAVYTGYVVVDLLMIVAWYSVQPCLSVRGVAPAVLYTLGSLYLFFSVKAAMGFVASLSTVTAYAGANTIGWIVSANWHRYRKSSFLARQTLEQLYRASEERRRAAESAEQAWVRIIDTSENLLFVIDRTFRILRVNLAFARRLGISKEEVVGRRCYELLCRHREPLPSCPLHAIILDHQPRTVETILPPWNFDCRMMAAPLLDASGQHEATVFIIQDISEHKRSERELRAAREQYQSLVQNSHGIIYTISPHGVVTYVSPGYTKLLGHEPDHIVGKHFREIVHPDDVALCEDFYREVWEHGEIRRGLEYRIPHRDGSIRWHLSNFIPLTNEEGEIESFVGNAMDITEQKQHQAELQAAREAAEAASRAKSDFLALISHEIRTPLNAIVGFSALARRTADGVQLREYVDILDQSSRLLMDLVNDVLDMSKVEAGQLQLESIPFNLPEAVDLLQWQFAPVAARKQLDFQVIREETLPPWIQGDPIRFRQIASNLLSNAMKFTESGCVLLRVTAQDQAPGVEGRCLVRLEVRDTGIGIEARQIASLFQPFQQLDPGISRKYGGTGLGLAIVHRLVELMQGRVEVASTPGTGSSFTVELPFVLSSPPQYERMAAPPIVPLTILVIEDNVFNRRLLHDTLSSWGHKVCEAASALQAMELLDTGRYDCIVLDVRMPEIDGVELAVRLRQLERLCRLAPTPIIAYTADTEGETRKRCLAAGMQAVLFKPLDPQLLALAIGEHCGPLASTAQPPASAPASTYGLRERIVADMGHDTQRMAAYFQLLWDDIGNELNRLDQAVLLEDRKLFQEAAHSLKGLCGYLQDRGPEEAAVALHDGAWTLPLQEMHGLVKQLRALCVRPVLPA</sequence>
<dbReference type="Pfam" id="PF00072">
    <property type="entry name" value="Response_reg"/>
    <property type="match status" value="1"/>
</dbReference>
<dbReference type="InterPro" id="IPR001610">
    <property type="entry name" value="PAC"/>
</dbReference>
<proteinExistence type="predicted"/>
<feature type="transmembrane region" description="Helical" evidence="15">
    <location>
        <begin position="98"/>
        <end position="118"/>
    </location>
</feature>
<dbReference type="InterPro" id="IPR003594">
    <property type="entry name" value="HATPase_dom"/>
</dbReference>
<dbReference type="InterPro" id="IPR013656">
    <property type="entry name" value="PAS_4"/>
</dbReference>
<dbReference type="RefSeq" id="WP_015724115.1">
    <property type="nucleotide sequence ID" value="NC_014972.1"/>
</dbReference>
<evidence type="ECO:0000259" key="17">
    <source>
        <dbReference type="PROSITE" id="PS50110"/>
    </source>
</evidence>
<dbReference type="InterPro" id="IPR035965">
    <property type="entry name" value="PAS-like_dom_sf"/>
</dbReference>
<reference evidence="21 22" key="1">
    <citation type="journal article" date="2011" name="Stand. Genomic Sci.">
        <title>Complete genome sequence of Desulfobulbus propionicus type strain (1pr3).</title>
        <authorList>
            <person name="Pagani I."/>
            <person name="Lapidus A."/>
            <person name="Nolan M."/>
            <person name="Lucas S."/>
            <person name="Hammon N."/>
            <person name="Deshpande S."/>
            <person name="Cheng J.F."/>
            <person name="Chertkov O."/>
            <person name="Davenport K."/>
            <person name="Tapia R."/>
            <person name="Han C."/>
            <person name="Goodwin L."/>
            <person name="Pitluck S."/>
            <person name="Liolios K."/>
            <person name="Mavromatis K."/>
            <person name="Ivanova N."/>
            <person name="Mikhailova N."/>
            <person name="Pati A."/>
            <person name="Chen A."/>
            <person name="Palaniappan K."/>
            <person name="Land M."/>
            <person name="Hauser L."/>
            <person name="Chang Y.J."/>
            <person name="Jeffries C.D."/>
            <person name="Detter J.C."/>
            <person name="Brambilla E."/>
            <person name="Kannan K.P."/>
            <person name="Djao O.D."/>
            <person name="Rohde M."/>
            <person name="Pukall R."/>
            <person name="Spring S."/>
            <person name="Goker M."/>
            <person name="Sikorski J."/>
            <person name="Woyke T."/>
            <person name="Bristow J."/>
            <person name="Eisen J.A."/>
            <person name="Markowitz V."/>
            <person name="Hugenholtz P."/>
            <person name="Kyrpides N.C."/>
            <person name="Klenk H.P."/>
        </authorList>
    </citation>
    <scope>NUCLEOTIDE SEQUENCE [LARGE SCALE GENOMIC DNA]</scope>
    <source>
        <strain evidence="22">ATCC 33891 / DSM 2032 / 1pr3</strain>
    </source>
</reference>
<keyword evidence="11 15" id="KW-1133">Transmembrane helix</keyword>
<dbReference type="InterPro" id="IPR008207">
    <property type="entry name" value="Sig_transdc_His_kin_Hpt_dom"/>
</dbReference>
<dbReference type="SMART" id="SM00388">
    <property type="entry name" value="HisKA"/>
    <property type="match status" value="1"/>
</dbReference>
<dbReference type="Pfam" id="PF02518">
    <property type="entry name" value="HATPase_c"/>
    <property type="match status" value="1"/>
</dbReference>
<evidence type="ECO:0000313" key="21">
    <source>
        <dbReference type="EMBL" id="ADW17574.1"/>
    </source>
</evidence>
<organism evidence="21 22">
    <name type="scientific">Desulfobulbus propionicus (strain ATCC 33891 / DSM 2032 / VKM B-1956 / 1pr3)</name>
    <dbReference type="NCBI Taxonomy" id="577650"/>
    <lineage>
        <taxon>Bacteria</taxon>
        <taxon>Pseudomonadati</taxon>
        <taxon>Thermodesulfobacteriota</taxon>
        <taxon>Desulfobulbia</taxon>
        <taxon>Desulfobulbales</taxon>
        <taxon>Desulfobulbaceae</taxon>
        <taxon>Desulfobulbus</taxon>
    </lineage>
</organism>
<dbReference type="SUPFAM" id="SSF47226">
    <property type="entry name" value="Histidine-containing phosphotransfer domain, HPT domain"/>
    <property type="match status" value="1"/>
</dbReference>
<dbReference type="GO" id="GO:0000155">
    <property type="term" value="F:phosphorelay sensor kinase activity"/>
    <property type="evidence" value="ECO:0007669"/>
    <property type="project" value="InterPro"/>
</dbReference>
<dbReference type="Gene3D" id="1.10.287.130">
    <property type="match status" value="1"/>
</dbReference>
<dbReference type="Pfam" id="PF00512">
    <property type="entry name" value="HisKA"/>
    <property type="match status" value="1"/>
</dbReference>
<keyword evidence="9 21" id="KW-0418">Kinase</keyword>
<dbReference type="InterPro" id="IPR000014">
    <property type="entry name" value="PAS"/>
</dbReference>
<evidence type="ECO:0000259" key="16">
    <source>
        <dbReference type="PROSITE" id="PS50109"/>
    </source>
</evidence>
<dbReference type="Pfam" id="PF08448">
    <property type="entry name" value="PAS_4"/>
    <property type="match status" value="2"/>
</dbReference>
<evidence type="ECO:0000256" key="7">
    <source>
        <dbReference type="ARBA" id="ARBA00022679"/>
    </source>
</evidence>
<dbReference type="PANTHER" id="PTHR43047:SF64">
    <property type="entry name" value="HISTIDINE KINASE CONTAINING CHEY-HOMOLOGOUS RECEIVER DOMAIN AND PAS DOMAIN-RELATED"/>
    <property type="match status" value="1"/>
</dbReference>
<evidence type="ECO:0000256" key="12">
    <source>
        <dbReference type="ARBA" id="ARBA00023136"/>
    </source>
</evidence>
<evidence type="ECO:0000259" key="19">
    <source>
        <dbReference type="PROSITE" id="PS50113"/>
    </source>
</evidence>
<dbReference type="PROSITE" id="PS50894">
    <property type="entry name" value="HPT"/>
    <property type="match status" value="1"/>
</dbReference>
<dbReference type="InterPro" id="IPR000700">
    <property type="entry name" value="PAS-assoc_C"/>
</dbReference>
<dbReference type="NCBIfam" id="TIGR00229">
    <property type="entry name" value="sensory_box"/>
    <property type="match status" value="2"/>
</dbReference>
<evidence type="ECO:0000256" key="6">
    <source>
        <dbReference type="ARBA" id="ARBA00022553"/>
    </source>
</evidence>
<evidence type="ECO:0000256" key="9">
    <source>
        <dbReference type="ARBA" id="ARBA00022777"/>
    </source>
</evidence>
<evidence type="ECO:0000256" key="8">
    <source>
        <dbReference type="ARBA" id="ARBA00022692"/>
    </source>
</evidence>
<evidence type="ECO:0000256" key="1">
    <source>
        <dbReference type="ARBA" id="ARBA00000085"/>
    </source>
</evidence>
<feature type="domain" description="PAC" evidence="19">
    <location>
        <begin position="378"/>
        <end position="430"/>
    </location>
</feature>
<dbReference type="PROSITE" id="PS50113">
    <property type="entry name" value="PAC"/>
    <property type="match status" value="1"/>
</dbReference>
<feature type="modified residue" description="4-aspartylphosphate" evidence="14">
    <location>
        <position position="739"/>
    </location>
</feature>
<dbReference type="PROSITE" id="PS50110">
    <property type="entry name" value="RESPONSE_REGULATORY"/>
    <property type="match status" value="1"/>
</dbReference>